<dbReference type="FunFam" id="1.20.58.60:FF:000020">
    <property type="entry name" value="Spectrin alpha chain, non-erythrocytic 1"/>
    <property type="match status" value="1"/>
</dbReference>
<proteinExistence type="inferred from homology"/>
<evidence type="ECO:0000256" key="5">
    <source>
        <dbReference type="ARBA" id="ARBA00022553"/>
    </source>
</evidence>
<keyword evidence="11" id="KW-1185">Reference proteome</keyword>
<evidence type="ECO:0000256" key="7">
    <source>
        <dbReference type="ARBA" id="ARBA00023203"/>
    </source>
</evidence>
<dbReference type="InterPro" id="IPR002017">
    <property type="entry name" value="Spectrin_repeat"/>
</dbReference>
<keyword evidence="6" id="KW-0677">Repeat</keyword>
<dbReference type="EMBL" id="JAINUF010000011">
    <property type="protein sequence ID" value="KAJ8346497.1"/>
    <property type="molecule type" value="Genomic_DNA"/>
</dbReference>
<comment type="caution">
    <text evidence="10">The sequence shown here is derived from an EMBL/GenBank/DDBJ whole genome shotgun (WGS) entry which is preliminary data.</text>
</comment>
<dbReference type="PANTHER" id="PTHR11915">
    <property type="entry name" value="SPECTRIN/FILAMIN RELATED CYTOSKELETAL PROTEIN"/>
    <property type="match status" value="1"/>
</dbReference>
<keyword evidence="8" id="KW-0206">Cytoskeleton</keyword>
<dbReference type="OrthoDB" id="8927355at2759"/>
<comment type="similarity">
    <text evidence="2">Belongs to the spectrin family.</text>
</comment>
<dbReference type="InterPro" id="IPR018159">
    <property type="entry name" value="Spectrin/alpha-actinin"/>
</dbReference>
<comment type="subcellular location">
    <subcellularLocation>
        <location evidence="1">Cytoplasm</location>
        <location evidence="1">Cytoskeleton</location>
    </subcellularLocation>
</comment>
<dbReference type="GO" id="GO:0051693">
    <property type="term" value="P:actin filament capping"/>
    <property type="evidence" value="ECO:0007669"/>
    <property type="project" value="UniProtKB-KW"/>
</dbReference>
<dbReference type="SMART" id="SM00150">
    <property type="entry name" value="SPEC"/>
    <property type="match status" value="2"/>
</dbReference>
<dbReference type="SUPFAM" id="SSF46966">
    <property type="entry name" value="Spectrin repeat"/>
    <property type="match status" value="2"/>
</dbReference>
<evidence type="ECO:0000256" key="6">
    <source>
        <dbReference type="ARBA" id="ARBA00022737"/>
    </source>
</evidence>
<keyword evidence="7" id="KW-0009">Actin-binding</keyword>
<reference evidence="10" key="1">
    <citation type="journal article" date="2023" name="Science">
        <title>Genome structures resolve the early diversification of teleost fishes.</title>
        <authorList>
            <person name="Parey E."/>
            <person name="Louis A."/>
            <person name="Montfort J."/>
            <person name="Bouchez O."/>
            <person name="Roques C."/>
            <person name="Iampietro C."/>
            <person name="Lluch J."/>
            <person name="Castinel A."/>
            <person name="Donnadieu C."/>
            <person name="Desvignes T."/>
            <person name="Floi Bucao C."/>
            <person name="Jouanno E."/>
            <person name="Wen M."/>
            <person name="Mejri S."/>
            <person name="Dirks R."/>
            <person name="Jansen H."/>
            <person name="Henkel C."/>
            <person name="Chen W.J."/>
            <person name="Zahm M."/>
            <person name="Cabau C."/>
            <person name="Klopp C."/>
            <person name="Thompson A.W."/>
            <person name="Robinson-Rechavi M."/>
            <person name="Braasch I."/>
            <person name="Lecointre G."/>
            <person name="Bobe J."/>
            <person name="Postlethwait J.H."/>
            <person name="Berthelot C."/>
            <person name="Roest Crollius H."/>
            <person name="Guiguen Y."/>
        </authorList>
    </citation>
    <scope>NUCLEOTIDE SEQUENCE</scope>
    <source>
        <strain evidence="10">WJC10195</strain>
    </source>
</reference>
<gene>
    <name evidence="10" type="ORF">SKAU_G00278980</name>
</gene>
<evidence type="ECO:0000256" key="3">
    <source>
        <dbReference type="ARBA" id="ARBA00022467"/>
    </source>
</evidence>
<dbReference type="GO" id="GO:0003779">
    <property type="term" value="F:actin binding"/>
    <property type="evidence" value="ECO:0007669"/>
    <property type="project" value="UniProtKB-KW"/>
</dbReference>
<evidence type="ECO:0000256" key="4">
    <source>
        <dbReference type="ARBA" id="ARBA00022490"/>
    </source>
</evidence>
<accession>A0A9Q1EWS9</accession>
<keyword evidence="4" id="KW-0963">Cytoplasm</keyword>
<evidence type="ECO:0000313" key="10">
    <source>
        <dbReference type="EMBL" id="KAJ8346497.1"/>
    </source>
</evidence>
<dbReference type="GO" id="GO:0005856">
    <property type="term" value="C:cytoskeleton"/>
    <property type="evidence" value="ECO:0007669"/>
    <property type="project" value="UniProtKB-SubCell"/>
</dbReference>
<dbReference type="CDD" id="cd00176">
    <property type="entry name" value="SPEC"/>
    <property type="match status" value="1"/>
</dbReference>
<dbReference type="Proteomes" id="UP001152622">
    <property type="component" value="Chromosome 11"/>
</dbReference>
<organism evidence="10 11">
    <name type="scientific">Synaphobranchus kaupii</name>
    <name type="common">Kaup's arrowtooth eel</name>
    <dbReference type="NCBI Taxonomy" id="118154"/>
    <lineage>
        <taxon>Eukaryota</taxon>
        <taxon>Metazoa</taxon>
        <taxon>Chordata</taxon>
        <taxon>Craniata</taxon>
        <taxon>Vertebrata</taxon>
        <taxon>Euteleostomi</taxon>
        <taxon>Actinopterygii</taxon>
        <taxon>Neopterygii</taxon>
        <taxon>Teleostei</taxon>
        <taxon>Anguilliformes</taxon>
        <taxon>Synaphobranchidae</taxon>
        <taxon>Synaphobranchus</taxon>
    </lineage>
</organism>
<dbReference type="Gene3D" id="1.20.58.60">
    <property type="match status" value="2"/>
</dbReference>
<evidence type="ECO:0000256" key="9">
    <source>
        <dbReference type="SAM" id="MobiDB-lite"/>
    </source>
</evidence>
<keyword evidence="3" id="KW-0117">Actin capping</keyword>
<dbReference type="AlphaFoldDB" id="A0A9Q1EWS9"/>
<dbReference type="GO" id="GO:0005737">
    <property type="term" value="C:cytoplasm"/>
    <property type="evidence" value="ECO:0007669"/>
    <property type="project" value="UniProtKB-ARBA"/>
</dbReference>
<dbReference type="Pfam" id="PF00435">
    <property type="entry name" value="Spectrin"/>
    <property type="match status" value="2"/>
</dbReference>
<evidence type="ECO:0000313" key="11">
    <source>
        <dbReference type="Proteomes" id="UP001152622"/>
    </source>
</evidence>
<name>A0A9Q1EWS9_SYNKA</name>
<evidence type="ECO:0000256" key="8">
    <source>
        <dbReference type="ARBA" id="ARBA00023212"/>
    </source>
</evidence>
<evidence type="ECO:0000256" key="2">
    <source>
        <dbReference type="ARBA" id="ARBA00006826"/>
    </source>
</evidence>
<feature type="region of interest" description="Disordered" evidence="9">
    <location>
        <begin position="198"/>
        <end position="233"/>
    </location>
</feature>
<sequence length="233" mass="26456">MTSRSEGSRFWTGIGALKICPLCAGRSWRDSYHFQFFRRDADELEKWVLEKLQIASDENYKDPSNLQGKLQKHQAFEAEVQANAGAIVKLDGAGNQMIAEGHFAAEMIREANRDIRGNWVRIWSMWSSCRKSLRSSRQTWQLMRSGQGKLYGAAEVQRFNRDVDETIGWIKEKEQLMASDDFGRDLASVQALLRKHEGLERGPGSPGRQGEYPGCGGLSVCRRHTPKTPSRYS</sequence>
<protein>
    <submittedName>
        <fullName evidence="10">Uncharacterized protein</fullName>
    </submittedName>
</protein>
<evidence type="ECO:0000256" key="1">
    <source>
        <dbReference type="ARBA" id="ARBA00004245"/>
    </source>
</evidence>
<keyword evidence="5" id="KW-0597">Phosphoprotein</keyword>